<sequence length="227" mass="25725">MAQARASTTELVVAAAARVFLAKGYQASTMADIAREANISKPTVYQYVQSKQWLLDTIVSLVSEELERCGQVIHTADAPANARLRWLIRVHVAFAVRYRNSYRVTFSEQAALSPAARQEFKQWAKRTTSKFVDLLAECRQEGTLDWPRDIEVAGNLILSTLTSVHRWFFPDGRRMTEELLVEYIEHLLSGVITESDMPSWPMPELPMSPFEDPQGDEAVLVRRSPAR</sequence>
<gene>
    <name evidence="8" type="ORF">CC117_33720</name>
</gene>
<dbReference type="InterPro" id="IPR050109">
    <property type="entry name" value="HTH-type_TetR-like_transc_reg"/>
</dbReference>
<evidence type="ECO:0000256" key="2">
    <source>
        <dbReference type="ARBA" id="ARBA00023015"/>
    </source>
</evidence>
<dbReference type="InterPro" id="IPR023772">
    <property type="entry name" value="DNA-bd_HTH_TetR-type_CS"/>
</dbReference>
<evidence type="ECO:0000259" key="7">
    <source>
        <dbReference type="PROSITE" id="PS50977"/>
    </source>
</evidence>
<accession>A0A1S1QYN5</accession>
<keyword evidence="2" id="KW-0805">Transcription regulation</keyword>
<dbReference type="PANTHER" id="PTHR30055:SF175">
    <property type="entry name" value="HTH-TYPE TRANSCRIPTIONAL REPRESSOR KSTR2"/>
    <property type="match status" value="1"/>
</dbReference>
<dbReference type="OrthoDB" id="3190535at2"/>
<evidence type="ECO:0000313" key="9">
    <source>
        <dbReference type="Proteomes" id="UP000179627"/>
    </source>
</evidence>
<reference evidence="9" key="1">
    <citation type="submission" date="2016-07" db="EMBL/GenBank/DDBJ databases">
        <title>Sequence Frankia sp. strain CcI1.17.</title>
        <authorList>
            <person name="Ghodhbane-Gtari F."/>
            <person name="Swanson E."/>
            <person name="Gueddou A."/>
            <person name="Morris K."/>
            <person name="Hezbri K."/>
            <person name="Ktari A."/>
            <person name="Nouioui I."/>
            <person name="Abebe-Akele F."/>
            <person name="Simpson S."/>
            <person name="Thomas K."/>
            <person name="Gtari M."/>
            <person name="Tisa L.S."/>
            <person name="Hurst S."/>
        </authorList>
    </citation>
    <scope>NUCLEOTIDE SEQUENCE [LARGE SCALE GENOMIC DNA]</scope>
    <source>
        <strain evidence="9">Cc1.17</strain>
    </source>
</reference>
<evidence type="ECO:0000313" key="8">
    <source>
        <dbReference type="EMBL" id="OHV39808.1"/>
    </source>
</evidence>
<keyword evidence="1" id="KW-0678">Repressor</keyword>
<keyword evidence="3 5" id="KW-0238">DNA-binding</keyword>
<keyword evidence="4" id="KW-0804">Transcription</keyword>
<dbReference type="SUPFAM" id="SSF46689">
    <property type="entry name" value="Homeodomain-like"/>
    <property type="match status" value="1"/>
</dbReference>
<evidence type="ECO:0000256" key="4">
    <source>
        <dbReference type="ARBA" id="ARBA00023163"/>
    </source>
</evidence>
<dbReference type="Proteomes" id="UP000179627">
    <property type="component" value="Unassembled WGS sequence"/>
</dbReference>
<name>A0A1S1QYN5_9ACTN</name>
<evidence type="ECO:0000256" key="5">
    <source>
        <dbReference type="PROSITE-ProRule" id="PRU00335"/>
    </source>
</evidence>
<dbReference type="EMBL" id="MBLM01000086">
    <property type="protein sequence ID" value="OHV39808.1"/>
    <property type="molecule type" value="Genomic_DNA"/>
</dbReference>
<dbReference type="GO" id="GO:0000976">
    <property type="term" value="F:transcription cis-regulatory region binding"/>
    <property type="evidence" value="ECO:0007669"/>
    <property type="project" value="TreeGrafter"/>
</dbReference>
<evidence type="ECO:0000256" key="6">
    <source>
        <dbReference type="SAM" id="MobiDB-lite"/>
    </source>
</evidence>
<dbReference type="Gene3D" id="1.10.10.60">
    <property type="entry name" value="Homeodomain-like"/>
    <property type="match status" value="1"/>
</dbReference>
<dbReference type="SUPFAM" id="SSF48498">
    <property type="entry name" value="Tetracyclin repressor-like, C-terminal domain"/>
    <property type="match status" value="1"/>
</dbReference>
<dbReference type="PROSITE" id="PS01081">
    <property type="entry name" value="HTH_TETR_1"/>
    <property type="match status" value="1"/>
</dbReference>
<dbReference type="InterPro" id="IPR009057">
    <property type="entry name" value="Homeodomain-like_sf"/>
</dbReference>
<dbReference type="Pfam" id="PF00440">
    <property type="entry name" value="TetR_N"/>
    <property type="match status" value="1"/>
</dbReference>
<dbReference type="InterPro" id="IPR041490">
    <property type="entry name" value="KstR2_TetR_C"/>
</dbReference>
<comment type="caution">
    <text evidence="8">The sequence shown here is derived from an EMBL/GenBank/DDBJ whole genome shotgun (WGS) entry which is preliminary data.</text>
</comment>
<dbReference type="PRINTS" id="PR00455">
    <property type="entry name" value="HTHTETR"/>
</dbReference>
<feature type="DNA-binding region" description="H-T-H motif" evidence="5">
    <location>
        <begin position="29"/>
        <end position="48"/>
    </location>
</feature>
<dbReference type="Gene3D" id="1.10.357.10">
    <property type="entry name" value="Tetracycline Repressor, domain 2"/>
    <property type="match status" value="1"/>
</dbReference>
<dbReference type="GO" id="GO:0003700">
    <property type="term" value="F:DNA-binding transcription factor activity"/>
    <property type="evidence" value="ECO:0007669"/>
    <property type="project" value="TreeGrafter"/>
</dbReference>
<dbReference type="PANTHER" id="PTHR30055">
    <property type="entry name" value="HTH-TYPE TRANSCRIPTIONAL REGULATOR RUTR"/>
    <property type="match status" value="1"/>
</dbReference>
<feature type="domain" description="HTH tetR-type" evidence="7">
    <location>
        <begin position="6"/>
        <end position="66"/>
    </location>
</feature>
<proteinExistence type="predicted"/>
<evidence type="ECO:0000256" key="3">
    <source>
        <dbReference type="ARBA" id="ARBA00023125"/>
    </source>
</evidence>
<feature type="region of interest" description="Disordered" evidence="6">
    <location>
        <begin position="207"/>
        <end position="227"/>
    </location>
</feature>
<dbReference type="Pfam" id="PF17932">
    <property type="entry name" value="TetR_C_24"/>
    <property type="match status" value="1"/>
</dbReference>
<organism evidence="8 9">
    <name type="scientific">Parafrankia colletiae</name>
    <dbReference type="NCBI Taxonomy" id="573497"/>
    <lineage>
        <taxon>Bacteria</taxon>
        <taxon>Bacillati</taxon>
        <taxon>Actinomycetota</taxon>
        <taxon>Actinomycetes</taxon>
        <taxon>Frankiales</taxon>
        <taxon>Frankiaceae</taxon>
        <taxon>Parafrankia</taxon>
    </lineage>
</organism>
<dbReference type="PROSITE" id="PS50977">
    <property type="entry name" value="HTH_TETR_2"/>
    <property type="match status" value="1"/>
</dbReference>
<protein>
    <recommendedName>
        <fullName evidence="7">HTH tetR-type domain-containing protein</fullName>
    </recommendedName>
</protein>
<evidence type="ECO:0000256" key="1">
    <source>
        <dbReference type="ARBA" id="ARBA00022491"/>
    </source>
</evidence>
<keyword evidence="9" id="KW-1185">Reference proteome</keyword>
<dbReference type="InterPro" id="IPR036271">
    <property type="entry name" value="Tet_transcr_reg_TetR-rel_C_sf"/>
</dbReference>
<dbReference type="InterPro" id="IPR001647">
    <property type="entry name" value="HTH_TetR"/>
</dbReference>
<dbReference type="AlphaFoldDB" id="A0A1S1QYN5"/>
<dbReference type="RefSeq" id="WP_071083494.1">
    <property type="nucleotide sequence ID" value="NZ_MBLM01000086.1"/>
</dbReference>